<dbReference type="InterPro" id="IPR013783">
    <property type="entry name" value="Ig-like_fold"/>
</dbReference>
<dbReference type="SMART" id="SM00409">
    <property type="entry name" value="IG"/>
    <property type="match status" value="1"/>
</dbReference>
<dbReference type="InterPro" id="IPR007110">
    <property type="entry name" value="Ig-like_dom"/>
</dbReference>
<keyword evidence="2" id="KW-0472">Membrane</keyword>
<dbReference type="SMART" id="SM00408">
    <property type="entry name" value="IGc2"/>
    <property type="match status" value="1"/>
</dbReference>
<dbReference type="SUPFAM" id="SSF48726">
    <property type="entry name" value="Immunoglobulin"/>
    <property type="match status" value="1"/>
</dbReference>
<feature type="domain" description="Ig-like" evidence="3">
    <location>
        <begin position="79"/>
        <end position="155"/>
    </location>
</feature>
<evidence type="ECO:0000256" key="1">
    <source>
        <dbReference type="ARBA" id="ARBA00022553"/>
    </source>
</evidence>
<evidence type="ECO:0000313" key="4">
    <source>
        <dbReference type="Proteomes" id="UP000695026"/>
    </source>
</evidence>
<dbReference type="PANTHER" id="PTHR13771">
    <property type="entry name" value="INTERCELLULAR ADHESION MOLECULE"/>
    <property type="match status" value="1"/>
</dbReference>
<keyword evidence="2" id="KW-1133">Transmembrane helix</keyword>
<feature type="transmembrane region" description="Helical" evidence="2">
    <location>
        <begin position="162"/>
        <end position="187"/>
    </location>
</feature>
<evidence type="ECO:0000256" key="2">
    <source>
        <dbReference type="SAM" id="Phobius"/>
    </source>
</evidence>
<reference evidence="5" key="1">
    <citation type="submission" date="2025-08" db="UniProtKB">
        <authorList>
            <consortium name="RefSeq"/>
        </authorList>
    </citation>
    <scope>IDENTIFICATION</scope>
    <source>
        <tissue evidence="5">Liver</tissue>
    </source>
</reference>
<organism evidence="4 5">
    <name type="scientific">Python bivittatus</name>
    <name type="common">Burmese python</name>
    <name type="synonym">Python molurus bivittatus</name>
    <dbReference type="NCBI Taxonomy" id="176946"/>
    <lineage>
        <taxon>Eukaryota</taxon>
        <taxon>Metazoa</taxon>
        <taxon>Chordata</taxon>
        <taxon>Craniata</taxon>
        <taxon>Vertebrata</taxon>
        <taxon>Euteleostomi</taxon>
        <taxon>Lepidosauria</taxon>
        <taxon>Squamata</taxon>
        <taxon>Bifurcata</taxon>
        <taxon>Unidentata</taxon>
        <taxon>Episquamata</taxon>
        <taxon>Toxicofera</taxon>
        <taxon>Serpentes</taxon>
        <taxon>Henophidia</taxon>
        <taxon>Pythonidae</taxon>
        <taxon>Python</taxon>
    </lineage>
</organism>
<dbReference type="Proteomes" id="UP000695026">
    <property type="component" value="Unplaced"/>
</dbReference>
<dbReference type="InterPro" id="IPR003598">
    <property type="entry name" value="Ig_sub2"/>
</dbReference>
<dbReference type="Pfam" id="PF13927">
    <property type="entry name" value="Ig_3"/>
    <property type="match status" value="1"/>
</dbReference>
<dbReference type="InterPro" id="IPR003599">
    <property type="entry name" value="Ig_sub"/>
</dbReference>
<dbReference type="GO" id="GO:0005178">
    <property type="term" value="F:integrin binding"/>
    <property type="evidence" value="ECO:0007669"/>
    <property type="project" value="InterPro"/>
</dbReference>
<dbReference type="InterPro" id="IPR036179">
    <property type="entry name" value="Ig-like_dom_sf"/>
</dbReference>
<keyword evidence="4" id="KW-1185">Reference proteome</keyword>
<keyword evidence="1" id="KW-0597">Phosphoprotein</keyword>
<name>A0A9F2WJ44_PYTBI</name>
<dbReference type="AlphaFoldDB" id="A0A9F2WJ44"/>
<dbReference type="GeneID" id="103061721"/>
<gene>
    <name evidence="5" type="primary">LOC103061721</name>
</gene>
<keyword evidence="2" id="KW-0812">Transmembrane</keyword>
<dbReference type="RefSeq" id="XP_007444534.1">
    <property type="nucleotide sequence ID" value="XM_007444472.3"/>
</dbReference>
<protein>
    <submittedName>
        <fullName evidence="5">Intercellular adhesion molecule 5-like</fullName>
    </submittedName>
</protein>
<dbReference type="PROSITE" id="PS50835">
    <property type="entry name" value="IG_LIKE"/>
    <property type="match status" value="1"/>
</dbReference>
<dbReference type="FunFam" id="2.60.40.10:FF:002232">
    <property type="entry name" value="Intercellular adhesion molecule 3"/>
    <property type="match status" value="1"/>
</dbReference>
<proteinExistence type="predicted"/>
<evidence type="ECO:0000313" key="5">
    <source>
        <dbReference type="RefSeq" id="XP_007444534.1"/>
    </source>
</evidence>
<dbReference type="PANTHER" id="PTHR13771:SF9">
    <property type="entry name" value="INTERCELLULAR ADHESION MOLECULE 5"/>
    <property type="match status" value="1"/>
</dbReference>
<dbReference type="Gene3D" id="2.60.40.10">
    <property type="entry name" value="Immunoglobulins"/>
    <property type="match status" value="2"/>
</dbReference>
<sequence length="225" mass="24604">MVNVTCSADGNASPGFKMQIRDAAKILASSNQDQPFLQHAVITQEEDNGREFICQVILIVGGRPKERSASQKLTVFYGPQIDDSKCPHTLTWKEGTSTSFTCSALGNPTPTVQCWKDGRSYSIGEQQLVQREHDGIYHCNATNQYGSDVRDVTVHVESPPSIGLIIGCVIGAMVIIACAGAVAYSVYYKERTGTYYPWKQGKHRQSPQAVGNSAEQRFLNGKANV</sequence>
<dbReference type="OMA" id="YRFPAPN"/>
<dbReference type="GO" id="GO:0007155">
    <property type="term" value="P:cell adhesion"/>
    <property type="evidence" value="ECO:0007669"/>
    <property type="project" value="InterPro"/>
</dbReference>
<evidence type="ECO:0000259" key="3">
    <source>
        <dbReference type="PROSITE" id="PS50835"/>
    </source>
</evidence>
<dbReference type="OrthoDB" id="6250964at2759"/>
<dbReference type="GO" id="GO:0005886">
    <property type="term" value="C:plasma membrane"/>
    <property type="evidence" value="ECO:0007669"/>
    <property type="project" value="TreeGrafter"/>
</dbReference>
<dbReference type="KEGG" id="pbi:103061721"/>
<dbReference type="InterPro" id="IPR047012">
    <property type="entry name" value="ICAM_VCAM"/>
</dbReference>
<accession>A0A9F2WJ44</accession>